<dbReference type="GO" id="GO:0003676">
    <property type="term" value="F:nucleic acid binding"/>
    <property type="evidence" value="ECO:0007669"/>
    <property type="project" value="InterPro"/>
</dbReference>
<name>A0A0C9W9C0_9AGAM</name>
<dbReference type="InterPro" id="IPR036397">
    <property type="entry name" value="RNaseH_sf"/>
</dbReference>
<keyword evidence="2" id="KW-1185">Reference proteome</keyword>
<gene>
    <name evidence="1" type="ORF">HYDPIDRAFT_177800</name>
</gene>
<dbReference type="Gene3D" id="3.30.420.10">
    <property type="entry name" value="Ribonuclease H-like superfamily/Ribonuclease H"/>
    <property type="match status" value="1"/>
</dbReference>
<reference evidence="1 2" key="1">
    <citation type="submission" date="2014-04" db="EMBL/GenBank/DDBJ databases">
        <title>Evolutionary Origins and Diversification of the Mycorrhizal Mutualists.</title>
        <authorList>
            <consortium name="DOE Joint Genome Institute"/>
            <consortium name="Mycorrhizal Genomics Consortium"/>
            <person name="Kohler A."/>
            <person name="Kuo A."/>
            <person name="Nagy L.G."/>
            <person name="Floudas D."/>
            <person name="Copeland A."/>
            <person name="Barry K.W."/>
            <person name="Cichocki N."/>
            <person name="Veneault-Fourrey C."/>
            <person name="LaButti K."/>
            <person name="Lindquist E.A."/>
            <person name="Lipzen A."/>
            <person name="Lundell T."/>
            <person name="Morin E."/>
            <person name="Murat C."/>
            <person name="Riley R."/>
            <person name="Ohm R."/>
            <person name="Sun H."/>
            <person name="Tunlid A."/>
            <person name="Henrissat B."/>
            <person name="Grigoriev I.V."/>
            <person name="Hibbett D.S."/>
            <person name="Martin F."/>
        </authorList>
    </citation>
    <scope>NUCLEOTIDE SEQUENCE [LARGE SCALE GENOMIC DNA]</scope>
    <source>
        <strain evidence="1 2">MD-312</strain>
    </source>
</reference>
<evidence type="ECO:0000313" key="2">
    <source>
        <dbReference type="Proteomes" id="UP000053820"/>
    </source>
</evidence>
<proteinExistence type="predicted"/>
<accession>A0A0C9W9C0</accession>
<protein>
    <submittedName>
        <fullName evidence="1">Uncharacterized protein</fullName>
    </submittedName>
</protein>
<dbReference type="HOGENOM" id="CLU_005726_1_0_1"/>
<sequence length="435" mass="50236">MDKGTPGVNGDFPESLHQLHVTWIWGLDGCVIDHVHAPINPYGHSNKSHLKDTELANEINEHLQSIGTYVHTQDIVDYLDKEDMKMHYGIRKTISLATAKCWMHCMDYHWAHNFKDDMVWYCQNVFLKNWTEMEEHMHIWDDKNPEMAPNLSNPLHHCVVGWFHDKSIFYANDHHTAHWVKKGSGATSYTKGEGTSLMVAEFVSVDHGWLHSPDSKESAHVLFNAGKSHDGYFTNEDIIAQTMKAMKLVQKYFPDEDLIFDNMTTHLKCPEDALSAQKMPKYTPKEGTNWGCLYFPAGHLRVGIFKGMATILEERGYGNVKKVHAECLKFACDLTTDWCCCHCMLYNKYDFVNVKSNLELTCETQRFHVLFLPKFHCELNFIEQCWGHAKQIYRQYPPSSKEDDLEQAAWASKKYRGHCVVPDSILKDLEKANIT</sequence>
<dbReference type="Proteomes" id="UP000053820">
    <property type="component" value="Unassembled WGS sequence"/>
</dbReference>
<dbReference type="OrthoDB" id="10039611at2759"/>
<organism evidence="1 2">
    <name type="scientific">Hydnomerulius pinastri MD-312</name>
    <dbReference type="NCBI Taxonomy" id="994086"/>
    <lineage>
        <taxon>Eukaryota</taxon>
        <taxon>Fungi</taxon>
        <taxon>Dikarya</taxon>
        <taxon>Basidiomycota</taxon>
        <taxon>Agaricomycotina</taxon>
        <taxon>Agaricomycetes</taxon>
        <taxon>Agaricomycetidae</taxon>
        <taxon>Boletales</taxon>
        <taxon>Boletales incertae sedis</taxon>
        <taxon>Leucogyrophana</taxon>
    </lineage>
</organism>
<dbReference type="AlphaFoldDB" id="A0A0C9W9C0"/>
<evidence type="ECO:0000313" key="1">
    <source>
        <dbReference type="EMBL" id="KIJ59452.1"/>
    </source>
</evidence>
<dbReference type="EMBL" id="KN839887">
    <property type="protein sequence ID" value="KIJ59452.1"/>
    <property type="molecule type" value="Genomic_DNA"/>
</dbReference>